<dbReference type="Pfam" id="PF13688">
    <property type="entry name" value="Reprolysin_5"/>
    <property type="match status" value="1"/>
</dbReference>
<dbReference type="GO" id="GO:0005509">
    <property type="term" value="F:calcium ion binding"/>
    <property type="evidence" value="ECO:0007669"/>
    <property type="project" value="InterPro"/>
</dbReference>
<dbReference type="EMBL" id="JAGQHS010000144">
    <property type="protein sequence ID" value="MCA9758116.1"/>
    <property type="molecule type" value="Genomic_DNA"/>
</dbReference>
<reference evidence="1" key="1">
    <citation type="submission" date="2020-04" db="EMBL/GenBank/DDBJ databases">
        <authorList>
            <person name="Zhang T."/>
        </authorList>
    </citation>
    <scope>NUCLEOTIDE SEQUENCE</scope>
    <source>
        <strain evidence="1">HKST-UBA02</strain>
    </source>
</reference>
<sequence>MDTDCTPNDCPQPEGACCVPNGSCTVTTEADCTGTWSGIGTDCTPNDCPQPDGACCADDGSCTVTKEADCTGDWQGMDTDCSPNECPQPTGACCALDGTCAVTEEADCTGSDVYEGDDSVCSPNPCPQPDGACCADDGSCTIAKEADCTGDWQGMDTDCDPNLCPQPTGACCATDGGCTVTEEADCTGDSVWQGADTVCDPNPCPQPTGACCATDGGCTVTDEADCTGLNVWQGAETDCDPNLCPIPTGACCADDGSCTVTEDADCTGGSTWQGADTVCSPNPCPQPTGACCAEDGGCTVTEESDCTGGSTWQGADTVCDPNPCPQPTGACCTALGVCTVTTSGDCADDWQGADTVCSPNPCTPPTITVSPTTVPTATLNEAYSQTFTASGGSSPYVYEVSAGSLPAGLSLATNGSLTGTPTSSGDHTFTVQATDDNDFTGNREYTLTVAATTFDMEVTAVYITQATQRMDFGVPLVKDRDGLLRAFVVANESNSETPDVRVRIYNAADALVQTYTISAPGSSVGTSTNEGTLTSTWNQLIPGTYLQPGYSILVDVDPTGAVPESNESNNNWPVSGTPSDLDVRDLSRLQMTLVPVSAPLGTGGVNSGNAATFMDYTRRIQPIPDYDVTVRASLSSSTTLLSNGGGWETMLNEVTVQRTADASSDYYYGVVHVNYSSGVAGLGWVGYPVAIGWDYLPSGSWVLAHEIGHNFDRIHTACSGESGTDPDYPYSSGYIGVYGYDLWASTQKDKNSYRDIMSYCNPQWTSDYTYEAVLSYRETSPYDRPAAARGGSEEPCLLVWGTRRDGVVKMEPSLQLTTRPVYPEPGEYRVEGLDASGAVVWSQSFEMMAITHMPEPDAAGFNFAVPMSQDLLDQIVTLRVMEGSTEKAKHETQSASQGQLFRQMTTPAELTPRADGTLDVSWDASRAPIVMVWDLDRDECVGIGRNGFTQVSVSDRRYELRFSDGVHTRIETWDGR</sequence>
<reference evidence="1" key="2">
    <citation type="journal article" date="2021" name="Microbiome">
        <title>Successional dynamics and alternative stable states in a saline activated sludge microbial community over 9 years.</title>
        <authorList>
            <person name="Wang Y."/>
            <person name="Ye J."/>
            <person name="Ju F."/>
            <person name="Liu L."/>
            <person name="Boyd J.A."/>
            <person name="Deng Y."/>
            <person name="Parks D.H."/>
            <person name="Jiang X."/>
            <person name="Yin X."/>
            <person name="Woodcroft B.J."/>
            <person name="Tyson G.W."/>
            <person name="Hugenholtz P."/>
            <person name="Polz M.F."/>
            <person name="Zhang T."/>
        </authorList>
    </citation>
    <scope>NUCLEOTIDE SEQUENCE</scope>
    <source>
        <strain evidence="1">HKST-UBA02</strain>
    </source>
</reference>
<evidence type="ECO:0000313" key="1">
    <source>
        <dbReference type="EMBL" id="MCA9758116.1"/>
    </source>
</evidence>
<proteinExistence type="predicted"/>
<gene>
    <name evidence="1" type="ORF">KDA27_20145</name>
</gene>
<accession>A0A956NGP8</accession>
<comment type="caution">
    <text evidence="1">The sequence shown here is derived from an EMBL/GenBank/DDBJ whole genome shotgun (WGS) entry which is preliminary data.</text>
</comment>
<dbReference type="AlphaFoldDB" id="A0A956NGP8"/>
<dbReference type="Pfam" id="PF05345">
    <property type="entry name" value="He_PIG"/>
    <property type="match status" value="1"/>
</dbReference>
<protein>
    <submittedName>
        <fullName evidence="1">Ig domain-containing protein</fullName>
    </submittedName>
</protein>
<dbReference type="InterPro" id="IPR015919">
    <property type="entry name" value="Cadherin-like_sf"/>
</dbReference>
<name>A0A956NGP8_UNCEI</name>
<dbReference type="InterPro" id="IPR013783">
    <property type="entry name" value="Ig-like_fold"/>
</dbReference>
<evidence type="ECO:0000313" key="2">
    <source>
        <dbReference type="Proteomes" id="UP000739538"/>
    </source>
</evidence>
<dbReference type="Proteomes" id="UP000739538">
    <property type="component" value="Unassembled WGS sequence"/>
</dbReference>
<organism evidence="1 2">
    <name type="scientific">Eiseniibacteriota bacterium</name>
    <dbReference type="NCBI Taxonomy" id="2212470"/>
    <lineage>
        <taxon>Bacteria</taxon>
        <taxon>Candidatus Eiseniibacteriota</taxon>
    </lineage>
</organism>
<dbReference type="GO" id="GO:0016020">
    <property type="term" value="C:membrane"/>
    <property type="evidence" value="ECO:0007669"/>
    <property type="project" value="InterPro"/>
</dbReference>
<dbReference type="SUPFAM" id="SSF49313">
    <property type="entry name" value="Cadherin-like"/>
    <property type="match status" value="1"/>
</dbReference>
<dbReference type="Gene3D" id="2.60.40.10">
    <property type="entry name" value="Immunoglobulins"/>
    <property type="match status" value="2"/>
</dbReference>
<dbReference type="SUPFAM" id="SSF55486">
    <property type="entry name" value="Metalloproteases ('zincins'), catalytic domain"/>
    <property type="match status" value="1"/>
</dbReference>